<dbReference type="SMART" id="SM00708">
    <property type="entry name" value="PhBP"/>
    <property type="match status" value="1"/>
</dbReference>
<feature type="non-terminal residue" evidence="1">
    <location>
        <position position="196"/>
    </location>
</feature>
<dbReference type="GO" id="GO:0005549">
    <property type="term" value="F:odorant binding"/>
    <property type="evidence" value="ECO:0007669"/>
    <property type="project" value="InterPro"/>
</dbReference>
<dbReference type="AlphaFoldDB" id="A0A8J9UFF2"/>
<dbReference type="Pfam" id="PF01395">
    <property type="entry name" value="PBP_GOBP"/>
    <property type="match status" value="1"/>
</dbReference>
<evidence type="ECO:0000313" key="1">
    <source>
        <dbReference type="EMBL" id="CAH0719283.1"/>
    </source>
</evidence>
<dbReference type="OrthoDB" id="6595846at2759"/>
<keyword evidence="2" id="KW-1185">Reference proteome</keyword>
<dbReference type="InterPro" id="IPR006170">
    <property type="entry name" value="PBP/GOBP"/>
</dbReference>
<dbReference type="InterPro" id="IPR036728">
    <property type="entry name" value="PBP_GOBP_sf"/>
</dbReference>
<dbReference type="EMBL" id="OV170233">
    <property type="protein sequence ID" value="CAH0719283.1"/>
    <property type="molecule type" value="Genomic_DNA"/>
</dbReference>
<reference evidence="1" key="1">
    <citation type="submission" date="2021-12" db="EMBL/GenBank/DDBJ databases">
        <authorList>
            <person name="Martin H S."/>
        </authorList>
    </citation>
    <scope>NUCLEOTIDE SEQUENCE</scope>
</reference>
<gene>
    <name evidence="1" type="ORF">BINO364_LOCUS5649</name>
</gene>
<sequence>MSVYIHITNERHIFREYLKEVKSTDPISKCRTYLAIYYILSSRVDYDQAHGCCGASWQASCRGRHGATLDIPDNPVIALVHHSLKAVARSCMQQVNATESDLMYLRKDPPYPEKAACIMSCLLVRIGLIKDDKYSKEGFMNIVNPLVFHSKKKLEHLKDVSETCDKEVINQEDVCKLASDIVACIYQYAPELHFKG</sequence>
<dbReference type="CDD" id="cd23992">
    <property type="entry name" value="PBP_GOBP"/>
    <property type="match status" value="1"/>
</dbReference>
<dbReference type="Proteomes" id="UP000838878">
    <property type="component" value="Chromosome 13"/>
</dbReference>
<accession>A0A8J9UFF2</accession>
<dbReference type="SUPFAM" id="SSF47565">
    <property type="entry name" value="Insect pheromone/odorant-binding proteins"/>
    <property type="match status" value="1"/>
</dbReference>
<evidence type="ECO:0000313" key="2">
    <source>
        <dbReference type="Proteomes" id="UP000838878"/>
    </source>
</evidence>
<organism evidence="1 2">
    <name type="scientific">Brenthis ino</name>
    <name type="common">lesser marbled fritillary</name>
    <dbReference type="NCBI Taxonomy" id="405034"/>
    <lineage>
        <taxon>Eukaryota</taxon>
        <taxon>Metazoa</taxon>
        <taxon>Ecdysozoa</taxon>
        <taxon>Arthropoda</taxon>
        <taxon>Hexapoda</taxon>
        <taxon>Insecta</taxon>
        <taxon>Pterygota</taxon>
        <taxon>Neoptera</taxon>
        <taxon>Endopterygota</taxon>
        <taxon>Lepidoptera</taxon>
        <taxon>Glossata</taxon>
        <taxon>Ditrysia</taxon>
        <taxon>Papilionoidea</taxon>
        <taxon>Nymphalidae</taxon>
        <taxon>Heliconiinae</taxon>
        <taxon>Argynnini</taxon>
        <taxon>Brenthis</taxon>
    </lineage>
</organism>
<proteinExistence type="predicted"/>
<name>A0A8J9UFF2_9NEOP</name>
<protein>
    <submittedName>
        <fullName evidence="1">Uncharacterized protein</fullName>
    </submittedName>
</protein>
<dbReference type="Gene3D" id="1.10.238.20">
    <property type="entry name" value="Pheromone/general odorant binding protein domain"/>
    <property type="match status" value="1"/>
</dbReference>